<keyword evidence="4" id="KW-1185">Reference proteome</keyword>
<dbReference type="Pfam" id="PF13609">
    <property type="entry name" value="Porin_4"/>
    <property type="match status" value="1"/>
</dbReference>
<feature type="chain" id="PRO_5047439510" description="Porin domain-containing protein" evidence="1">
    <location>
        <begin position="23"/>
        <end position="408"/>
    </location>
</feature>
<organism evidence="3 4">
    <name type="scientific">Aliiglaciecola litoralis</name>
    <dbReference type="NCBI Taxonomy" id="582857"/>
    <lineage>
        <taxon>Bacteria</taxon>
        <taxon>Pseudomonadati</taxon>
        <taxon>Pseudomonadota</taxon>
        <taxon>Gammaproteobacteria</taxon>
        <taxon>Alteromonadales</taxon>
        <taxon>Alteromonadaceae</taxon>
        <taxon>Aliiglaciecola</taxon>
    </lineage>
</organism>
<dbReference type="InterPro" id="IPR033900">
    <property type="entry name" value="Gram_neg_porin_domain"/>
</dbReference>
<evidence type="ECO:0000313" key="3">
    <source>
        <dbReference type="EMBL" id="GAA0859609.1"/>
    </source>
</evidence>
<evidence type="ECO:0000259" key="2">
    <source>
        <dbReference type="Pfam" id="PF13609"/>
    </source>
</evidence>
<proteinExistence type="predicted"/>
<reference evidence="4" key="1">
    <citation type="journal article" date="2019" name="Int. J. Syst. Evol. Microbiol.">
        <title>The Global Catalogue of Microorganisms (GCM) 10K type strain sequencing project: providing services to taxonomists for standard genome sequencing and annotation.</title>
        <authorList>
            <consortium name="The Broad Institute Genomics Platform"/>
            <consortium name="The Broad Institute Genome Sequencing Center for Infectious Disease"/>
            <person name="Wu L."/>
            <person name="Ma J."/>
        </authorList>
    </citation>
    <scope>NUCLEOTIDE SEQUENCE [LARGE SCALE GENOMIC DNA]</scope>
    <source>
        <strain evidence="4">JCM 15896</strain>
    </source>
</reference>
<sequence>MPVKHTCLAALGFSFLAFHAVADEESPISTSVFGTLGVAKSNNNDFYFRSRTTLPEGIDNSWSFHNDSNLGIQLTYEPSEKFSATILALAQLNESDDYGPLIEWAYLTYSPNENLKIRVGRTVFPTFIASDYSSVSFTYLPVRLPQDVYSLIPFQGVDGIDFIYDTNIGETYLQFQGLIAQRDFEIFNDGGIGETDYELENTHSLRATLRHGNWSVSAGYLKGDMKVDVPEVQELAVFLKSVTNIFPVFSSLANGLSSEGEIRFSSFGIQYSSYRVTFSSEYVQRRWDINLNVSDNDAYYLMGGYHIGKWTPYAFYSNSKNKSKIPLSSYPTEGPAAPITFALGEFFSPLLGDGNTKGIGLRYDFLENLAIKAQFERINVGAQLFLKKEGQPVPESVNLASLALSFVY</sequence>
<protein>
    <recommendedName>
        <fullName evidence="2">Porin domain-containing protein</fullName>
    </recommendedName>
</protein>
<dbReference type="SUPFAM" id="SSF56935">
    <property type="entry name" value="Porins"/>
    <property type="match status" value="1"/>
</dbReference>
<name>A0ABP3X1I2_9ALTE</name>
<dbReference type="RefSeq" id="WP_343862119.1">
    <property type="nucleotide sequence ID" value="NZ_BAAAFD010000012.1"/>
</dbReference>
<dbReference type="InterPro" id="IPR023614">
    <property type="entry name" value="Porin_dom_sf"/>
</dbReference>
<dbReference type="EMBL" id="BAAAFD010000012">
    <property type="protein sequence ID" value="GAA0859609.1"/>
    <property type="molecule type" value="Genomic_DNA"/>
</dbReference>
<accession>A0ABP3X1I2</accession>
<dbReference type="Proteomes" id="UP001500359">
    <property type="component" value="Unassembled WGS sequence"/>
</dbReference>
<dbReference type="Gene3D" id="2.40.160.10">
    <property type="entry name" value="Porin"/>
    <property type="match status" value="1"/>
</dbReference>
<feature type="domain" description="Porin" evidence="2">
    <location>
        <begin position="10"/>
        <end position="378"/>
    </location>
</feature>
<comment type="caution">
    <text evidence="3">The sequence shown here is derived from an EMBL/GenBank/DDBJ whole genome shotgun (WGS) entry which is preliminary data.</text>
</comment>
<evidence type="ECO:0000313" key="4">
    <source>
        <dbReference type="Proteomes" id="UP001500359"/>
    </source>
</evidence>
<feature type="signal peptide" evidence="1">
    <location>
        <begin position="1"/>
        <end position="22"/>
    </location>
</feature>
<gene>
    <name evidence="3" type="ORF">GCM10009114_33730</name>
</gene>
<keyword evidence="1" id="KW-0732">Signal</keyword>
<evidence type="ECO:0000256" key="1">
    <source>
        <dbReference type="SAM" id="SignalP"/>
    </source>
</evidence>